<comment type="similarity">
    <text evidence="1">Belongs to the GST superfamily. Phi family.</text>
</comment>
<dbReference type="CDD" id="cd03053">
    <property type="entry name" value="GST_N_Phi"/>
    <property type="match status" value="1"/>
</dbReference>
<dbReference type="GO" id="GO:0043295">
    <property type="term" value="F:glutathione binding"/>
    <property type="evidence" value="ECO:0007669"/>
    <property type="project" value="TreeGrafter"/>
</dbReference>
<dbReference type="InterPro" id="IPR036249">
    <property type="entry name" value="Thioredoxin-like_sf"/>
</dbReference>
<dbReference type="EC" id="2.5.1.18" evidence="2"/>
<dbReference type="FunCoup" id="A0A1J7J037">
    <property type="interactions" value="540"/>
</dbReference>
<keyword evidence="8" id="KW-1185">Reference proteome</keyword>
<dbReference type="Gene3D" id="3.40.30.10">
    <property type="entry name" value="Glutaredoxin"/>
    <property type="match status" value="1"/>
</dbReference>
<dbReference type="GO" id="GO:0005737">
    <property type="term" value="C:cytoplasm"/>
    <property type="evidence" value="ECO:0007669"/>
    <property type="project" value="TreeGrafter"/>
</dbReference>
<dbReference type="PROSITE" id="PS50405">
    <property type="entry name" value="GST_CTER"/>
    <property type="match status" value="1"/>
</dbReference>
<keyword evidence="3 7" id="KW-0808">Transferase</keyword>
<proteinExistence type="inferred from homology"/>
<dbReference type="InterPro" id="IPR004045">
    <property type="entry name" value="Glutathione_S-Trfase_N"/>
</dbReference>
<dbReference type="PROSITE" id="PS50404">
    <property type="entry name" value="GST_NTER"/>
    <property type="match status" value="1"/>
</dbReference>
<dbReference type="InterPro" id="IPR036282">
    <property type="entry name" value="Glutathione-S-Trfase_C_sf"/>
</dbReference>
<evidence type="ECO:0000313" key="8">
    <source>
        <dbReference type="Proteomes" id="UP000182658"/>
    </source>
</evidence>
<dbReference type="InParanoid" id="A0A1J7J037"/>
<evidence type="ECO:0000313" key="7">
    <source>
        <dbReference type="EMBL" id="OIW33094.1"/>
    </source>
</evidence>
<evidence type="ECO:0000256" key="1">
    <source>
        <dbReference type="ARBA" id="ARBA00010128"/>
    </source>
</evidence>
<accession>A0A1J7J037</accession>
<dbReference type="SUPFAM" id="SSF52833">
    <property type="entry name" value="Thioredoxin-like"/>
    <property type="match status" value="1"/>
</dbReference>
<organism evidence="7 8">
    <name type="scientific">Coniochaeta ligniaria NRRL 30616</name>
    <dbReference type="NCBI Taxonomy" id="1408157"/>
    <lineage>
        <taxon>Eukaryota</taxon>
        <taxon>Fungi</taxon>
        <taxon>Dikarya</taxon>
        <taxon>Ascomycota</taxon>
        <taxon>Pezizomycotina</taxon>
        <taxon>Sordariomycetes</taxon>
        <taxon>Sordariomycetidae</taxon>
        <taxon>Coniochaetales</taxon>
        <taxon>Coniochaetaceae</taxon>
        <taxon>Coniochaeta</taxon>
    </lineage>
</organism>
<dbReference type="SFLD" id="SFLDS00019">
    <property type="entry name" value="Glutathione_Transferase_(cytos"/>
    <property type="match status" value="1"/>
</dbReference>
<dbReference type="EMBL" id="KV875094">
    <property type="protein sequence ID" value="OIW33094.1"/>
    <property type="molecule type" value="Genomic_DNA"/>
</dbReference>
<evidence type="ECO:0000256" key="3">
    <source>
        <dbReference type="ARBA" id="ARBA00022679"/>
    </source>
</evidence>
<gene>
    <name evidence="7" type="ORF">CONLIGDRAFT_590310</name>
</gene>
<feature type="domain" description="GST C-terminal" evidence="6">
    <location>
        <begin position="91"/>
        <end position="215"/>
    </location>
</feature>
<feature type="domain" description="GST N-terminal" evidence="5">
    <location>
        <begin position="1"/>
        <end position="82"/>
    </location>
</feature>
<dbReference type="Gene3D" id="1.20.1050.10">
    <property type="match status" value="1"/>
</dbReference>
<dbReference type="SFLD" id="SFLDG01154">
    <property type="entry name" value="Main.5:_Phi-like"/>
    <property type="match status" value="1"/>
</dbReference>
<evidence type="ECO:0000256" key="4">
    <source>
        <dbReference type="ARBA" id="ARBA00047960"/>
    </source>
</evidence>
<name>A0A1J7J037_9PEZI</name>
<dbReference type="GO" id="GO:0009636">
    <property type="term" value="P:response to toxic substance"/>
    <property type="evidence" value="ECO:0007669"/>
    <property type="project" value="UniProtKB-ARBA"/>
</dbReference>
<dbReference type="OrthoDB" id="249703at2759"/>
<dbReference type="InterPro" id="IPR040079">
    <property type="entry name" value="Glutathione_S-Trfase"/>
</dbReference>
<dbReference type="PANTHER" id="PTHR43900:SF3">
    <property type="entry name" value="GLUTATHIONE S-TRANSFERASE RHO"/>
    <property type="match status" value="1"/>
</dbReference>
<dbReference type="Pfam" id="PF00043">
    <property type="entry name" value="GST_C"/>
    <property type="match status" value="1"/>
</dbReference>
<dbReference type="FunFam" id="3.40.30.10:FF:000016">
    <property type="entry name" value="Glutathione S-transferase F2"/>
    <property type="match status" value="1"/>
</dbReference>
<evidence type="ECO:0000256" key="2">
    <source>
        <dbReference type="ARBA" id="ARBA00012452"/>
    </source>
</evidence>
<dbReference type="InterPro" id="IPR004046">
    <property type="entry name" value="GST_C"/>
</dbReference>
<dbReference type="SFLD" id="SFLDG00358">
    <property type="entry name" value="Main_(cytGST)"/>
    <property type="match status" value="1"/>
</dbReference>
<dbReference type="Pfam" id="PF02798">
    <property type="entry name" value="GST_N"/>
    <property type="match status" value="1"/>
</dbReference>
<reference evidence="7 8" key="1">
    <citation type="submission" date="2016-10" db="EMBL/GenBank/DDBJ databases">
        <title>Draft genome sequence of Coniochaeta ligniaria NRRL30616, a lignocellulolytic fungus for bioabatement of inhibitors in plant biomass hydrolysates.</title>
        <authorList>
            <consortium name="DOE Joint Genome Institute"/>
            <person name="Jimenez D.J."/>
            <person name="Hector R.E."/>
            <person name="Riley R."/>
            <person name="Sun H."/>
            <person name="Grigoriev I.V."/>
            <person name="Van Elsas J.D."/>
            <person name="Nichols N.N."/>
        </authorList>
    </citation>
    <scope>NUCLEOTIDE SEQUENCE [LARGE SCALE GENOMIC DNA]</scope>
    <source>
        <strain evidence="7 8">NRRL 30616</strain>
    </source>
</reference>
<comment type="catalytic activity">
    <reaction evidence="4">
        <text>RX + glutathione = an S-substituted glutathione + a halide anion + H(+)</text>
        <dbReference type="Rhea" id="RHEA:16437"/>
        <dbReference type="ChEBI" id="CHEBI:15378"/>
        <dbReference type="ChEBI" id="CHEBI:16042"/>
        <dbReference type="ChEBI" id="CHEBI:17792"/>
        <dbReference type="ChEBI" id="CHEBI:57925"/>
        <dbReference type="ChEBI" id="CHEBI:90779"/>
        <dbReference type="EC" id="2.5.1.18"/>
    </reaction>
</comment>
<dbReference type="PANTHER" id="PTHR43900">
    <property type="entry name" value="GLUTATHIONE S-TRANSFERASE RHO"/>
    <property type="match status" value="1"/>
</dbReference>
<dbReference type="FunFam" id="1.20.1050.10:FF:000004">
    <property type="entry name" value="Glutathione S-transferase F2"/>
    <property type="match status" value="1"/>
</dbReference>
<evidence type="ECO:0000259" key="5">
    <source>
        <dbReference type="PROSITE" id="PS50404"/>
    </source>
</evidence>
<dbReference type="InterPro" id="IPR010987">
    <property type="entry name" value="Glutathione-S-Trfase_C-like"/>
</dbReference>
<sequence length="215" mass="23777">MAIKVYGSAASTCTKRVLTTLEEKNVPYELVPINFATGEHKTPDFLKKQPFGQMPVLEDDGFLVYESRAICKYVAKKYAGQGTKLIPDDGDLKAYGLFEQACYVEVCDFAGPAEALAGEKIFKPMFRGIPTDESKVSELAAQLESVLAVYDTILAKQAYLAGNEVSLADLYHLPYGKLAKDVGFASLFEKYPNVDKWFASLEKRESWTKVGLVGF</sequence>
<dbReference type="GO" id="GO:0006749">
    <property type="term" value="P:glutathione metabolic process"/>
    <property type="evidence" value="ECO:0007669"/>
    <property type="project" value="TreeGrafter"/>
</dbReference>
<dbReference type="STRING" id="1408157.A0A1J7J037"/>
<dbReference type="GO" id="GO:0004364">
    <property type="term" value="F:glutathione transferase activity"/>
    <property type="evidence" value="ECO:0007669"/>
    <property type="project" value="UniProtKB-EC"/>
</dbReference>
<dbReference type="Proteomes" id="UP000182658">
    <property type="component" value="Unassembled WGS sequence"/>
</dbReference>
<dbReference type="SUPFAM" id="SSF47616">
    <property type="entry name" value="GST C-terminal domain-like"/>
    <property type="match status" value="1"/>
</dbReference>
<dbReference type="AlphaFoldDB" id="A0A1J7J037"/>
<protein>
    <recommendedName>
        <fullName evidence="2">glutathione transferase</fullName>
        <ecNumber evidence="2">2.5.1.18</ecNumber>
    </recommendedName>
</protein>
<evidence type="ECO:0000259" key="6">
    <source>
        <dbReference type="PROSITE" id="PS50405"/>
    </source>
</evidence>